<evidence type="ECO:0000313" key="2">
    <source>
        <dbReference type="EMBL" id="MCU7551689.1"/>
    </source>
</evidence>
<sequence>MQIFRIFCFVLLQMTSFHFADSQSNTSIKDAYNVISNSIEAMGGKEYLESIHTLYSDVKTEMGERQVHWIVKEMKPNKGSFQITYNKKIVYQNWFDGQNGYEIVGGQKREANAEEFKDKLYKRNIFNELDYIDSSLWTLELMGAASVNGEQCYKIRATSVDGSVRTLYYSKATFWLLKEEKVVNSEKDTFSTVLFSGYKKFGKLTYYTEMKLGSNGEYQTATIEKLLVNAGVSVNDFK</sequence>
<keyword evidence="3" id="KW-1185">Reference proteome</keyword>
<dbReference type="RefSeq" id="WP_279299125.1">
    <property type="nucleotide sequence ID" value="NZ_JAOTIF010000022.1"/>
</dbReference>
<reference evidence="2" key="2">
    <citation type="submission" date="2023-04" db="EMBL/GenBank/DDBJ databases">
        <title>Paracnuella aquatica gen. nov., sp. nov., a member of the family Chitinophagaceae isolated from a hot spring.</title>
        <authorList>
            <person name="Wang C."/>
        </authorList>
    </citation>
    <scope>NUCLEOTIDE SEQUENCE</scope>
    <source>
        <strain evidence="2">LB-8</strain>
    </source>
</reference>
<evidence type="ECO:0008006" key="4">
    <source>
        <dbReference type="Google" id="ProtNLM"/>
    </source>
</evidence>
<feature type="signal peptide" evidence="1">
    <location>
        <begin position="1"/>
        <end position="20"/>
    </location>
</feature>
<gene>
    <name evidence="2" type="ORF">OCK74_21390</name>
</gene>
<dbReference type="Proteomes" id="UP001155483">
    <property type="component" value="Unassembled WGS sequence"/>
</dbReference>
<protein>
    <recommendedName>
        <fullName evidence="4">Outer membrane lipoprotein-sorting protein</fullName>
    </recommendedName>
</protein>
<dbReference type="AlphaFoldDB" id="A0A9X2XY25"/>
<organism evidence="2 3">
    <name type="scientific">Paraflavisolibacter caeni</name>
    <dbReference type="NCBI Taxonomy" id="2982496"/>
    <lineage>
        <taxon>Bacteria</taxon>
        <taxon>Pseudomonadati</taxon>
        <taxon>Bacteroidota</taxon>
        <taxon>Chitinophagia</taxon>
        <taxon>Chitinophagales</taxon>
        <taxon>Chitinophagaceae</taxon>
        <taxon>Paraflavisolibacter</taxon>
    </lineage>
</organism>
<comment type="caution">
    <text evidence="2">The sequence shown here is derived from an EMBL/GenBank/DDBJ whole genome shotgun (WGS) entry which is preliminary data.</text>
</comment>
<evidence type="ECO:0000313" key="3">
    <source>
        <dbReference type="Proteomes" id="UP001155483"/>
    </source>
</evidence>
<accession>A0A9X2XY25</accession>
<reference evidence="2" key="1">
    <citation type="submission" date="2022-09" db="EMBL/GenBank/DDBJ databases">
        <authorList>
            <person name="Yuan C."/>
            <person name="Ke Z."/>
        </authorList>
    </citation>
    <scope>NUCLEOTIDE SEQUENCE</scope>
    <source>
        <strain evidence="2">LB-8</strain>
    </source>
</reference>
<dbReference type="EMBL" id="JAOTIF010000022">
    <property type="protein sequence ID" value="MCU7551689.1"/>
    <property type="molecule type" value="Genomic_DNA"/>
</dbReference>
<keyword evidence="1" id="KW-0732">Signal</keyword>
<evidence type="ECO:0000256" key="1">
    <source>
        <dbReference type="SAM" id="SignalP"/>
    </source>
</evidence>
<dbReference type="Gene3D" id="2.50.20.10">
    <property type="entry name" value="Lipoprotein localisation LolA/LolB/LppX"/>
    <property type="match status" value="1"/>
</dbReference>
<name>A0A9X2XY25_9BACT</name>
<proteinExistence type="predicted"/>
<feature type="chain" id="PRO_5040817292" description="Outer membrane lipoprotein-sorting protein" evidence="1">
    <location>
        <begin position="21"/>
        <end position="238"/>
    </location>
</feature>